<dbReference type="Gene3D" id="3.40.30.10">
    <property type="entry name" value="Glutaredoxin"/>
    <property type="match status" value="1"/>
</dbReference>
<evidence type="ECO:0000313" key="4">
    <source>
        <dbReference type="EMBL" id="MED5051453.1"/>
    </source>
</evidence>
<evidence type="ECO:0000313" key="6">
    <source>
        <dbReference type="Proteomes" id="UP001339962"/>
    </source>
</evidence>
<dbReference type="Pfam" id="PF00578">
    <property type="entry name" value="AhpC-TSA"/>
    <property type="match status" value="1"/>
</dbReference>
<keyword evidence="5" id="KW-1185">Reference proteome</keyword>
<dbReference type="Proteomes" id="UP001339962">
    <property type="component" value="Unassembled WGS sequence"/>
</dbReference>
<dbReference type="InterPro" id="IPR000866">
    <property type="entry name" value="AhpC/TSA"/>
</dbReference>
<evidence type="ECO:0000313" key="5">
    <source>
        <dbReference type="Proteomes" id="UP001213979"/>
    </source>
</evidence>
<dbReference type="AlphaFoldDB" id="A0ABD5IT22"/>
<name>A0ABD5IT22_9BACL</name>
<sequence>MKKIVAIVLLLGLTGYGIWQALAAEQQNRKAGLAVGDIAYDFALKTPEGQQIRLSDLRGKPVIINFWATWCPPCQKEMPDIEKFYKQYKDDVELLSVHLTSQDRRENLSPFMKKYGLTFPIVMDEKGEVLKLYNIQTIPTTYIIDRQGVIRKKVIGPMTYKQMQDIISRLP</sequence>
<reference evidence="3 5" key="1">
    <citation type="submission" date="2023-01" db="EMBL/GenBank/DDBJ databases">
        <title>Genome-based reclassification of Anoxybacillus geothermalis as a later heterotypic synonym of Anoxybacillus rupiensis.</title>
        <authorList>
            <person name="Inan Bektas K."/>
            <person name="Canakci S."/>
            <person name="Belduz A.A."/>
            <person name="Guler H.H."/>
        </authorList>
    </citation>
    <scope>NUCLEOTIDE SEQUENCE [LARGE SCALE GENOMIC DNA]</scope>
    <source>
        <strain evidence="3 5">DSM 17127</strain>
    </source>
</reference>
<feature type="domain" description="Thioredoxin" evidence="2">
    <location>
        <begin position="33"/>
        <end position="171"/>
    </location>
</feature>
<evidence type="ECO:0000256" key="1">
    <source>
        <dbReference type="ARBA" id="ARBA00023157"/>
    </source>
</evidence>
<dbReference type="PROSITE" id="PS00194">
    <property type="entry name" value="THIOREDOXIN_1"/>
    <property type="match status" value="1"/>
</dbReference>
<keyword evidence="1" id="KW-1015">Disulfide bond</keyword>
<dbReference type="CDD" id="cd02966">
    <property type="entry name" value="TlpA_like_family"/>
    <property type="match status" value="1"/>
</dbReference>
<dbReference type="InterPro" id="IPR050553">
    <property type="entry name" value="Thioredoxin_ResA/DsbE_sf"/>
</dbReference>
<dbReference type="EMBL" id="JAQOTG010000005">
    <property type="protein sequence ID" value="MDE8563859.1"/>
    <property type="molecule type" value="Genomic_DNA"/>
</dbReference>
<dbReference type="InterPro" id="IPR036249">
    <property type="entry name" value="Thioredoxin-like_sf"/>
</dbReference>
<comment type="caution">
    <text evidence="4">The sequence shown here is derived from an EMBL/GenBank/DDBJ whole genome shotgun (WGS) entry which is preliminary data.</text>
</comment>
<dbReference type="SUPFAM" id="SSF52833">
    <property type="entry name" value="Thioredoxin-like"/>
    <property type="match status" value="1"/>
</dbReference>
<protein>
    <submittedName>
        <fullName evidence="4">TlpA disulfide reductase family protein</fullName>
    </submittedName>
</protein>
<evidence type="ECO:0000313" key="3">
    <source>
        <dbReference type="EMBL" id="MDE8563859.1"/>
    </source>
</evidence>
<dbReference type="PROSITE" id="PS51352">
    <property type="entry name" value="THIOREDOXIN_2"/>
    <property type="match status" value="1"/>
</dbReference>
<dbReference type="InterPro" id="IPR017937">
    <property type="entry name" value="Thioredoxin_CS"/>
</dbReference>
<dbReference type="PANTHER" id="PTHR42852:SF13">
    <property type="entry name" value="PROTEIN DIPZ"/>
    <property type="match status" value="1"/>
</dbReference>
<evidence type="ECO:0000259" key="2">
    <source>
        <dbReference type="PROSITE" id="PS51352"/>
    </source>
</evidence>
<dbReference type="RefSeq" id="WP_066149088.1">
    <property type="nucleotide sequence ID" value="NZ_JAGUQN010000011.1"/>
</dbReference>
<dbReference type="InterPro" id="IPR013766">
    <property type="entry name" value="Thioredoxin_domain"/>
</dbReference>
<organism evidence="4 6">
    <name type="scientific">Anoxybacteroides rupiense</name>
    <dbReference type="NCBI Taxonomy" id="311460"/>
    <lineage>
        <taxon>Bacteria</taxon>
        <taxon>Bacillati</taxon>
        <taxon>Bacillota</taxon>
        <taxon>Bacilli</taxon>
        <taxon>Bacillales</taxon>
        <taxon>Anoxybacillaceae</taxon>
        <taxon>Anoxybacteroides</taxon>
    </lineage>
</organism>
<proteinExistence type="predicted"/>
<accession>A0ABD5IT22</accession>
<reference evidence="4 6" key="2">
    <citation type="submission" date="2023-03" db="EMBL/GenBank/DDBJ databases">
        <title>Bacillus Genome Sequencing.</title>
        <authorList>
            <person name="Dunlap C."/>
        </authorList>
    </citation>
    <scope>NUCLEOTIDE SEQUENCE [LARGE SCALE GENOMIC DNA]</scope>
    <source>
        <strain evidence="4 6">NRS-38</strain>
    </source>
</reference>
<dbReference type="Proteomes" id="UP001213979">
    <property type="component" value="Unassembled WGS sequence"/>
</dbReference>
<dbReference type="EMBL" id="JARTLI010000005">
    <property type="protein sequence ID" value="MED5051453.1"/>
    <property type="molecule type" value="Genomic_DNA"/>
</dbReference>
<dbReference type="PANTHER" id="PTHR42852">
    <property type="entry name" value="THIOL:DISULFIDE INTERCHANGE PROTEIN DSBE"/>
    <property type="match status" value="1"/>
</dbReference>
<gene>
    <name evidence="4" type="ORF">P9850_06205</name>
    <name evidence="3" type="ORF">PNH38_08175</name>
</gene>